<evidence type="ECO:0000313" key="3">
    <source>
        <dbReference type="Proteomes" id="UP001428341"/>
    </source>
</evidence>
<comment type="caution">
    <text evidence="2">The sequence shown here is derived from an EMBL/GenBank/DDBJ whole genome shotgun (WGS) entry which is preliminary data.</text>
</comment>
<organism evidence="2 3">
    <name type="scientific">Citrus x changshan-huyou</name>
    <dbReference type="NCBI Taxonomy" id="2935761"/>
    <lineage>
        <taxon>Eukaryota</taxon>
        <taxon>Viridiplantae</taxon>
        <taxon>Streptophyta</taxon>
        <taxon>Embryophyta</taxon>
        <taxon>Tracheophyta</taxon>
        <taxon>Spermatophyta</taxon>
        <taxon>Magnoliopsida</taxon>
        <taxon>eudicotyledons</taxon>
        <taxon>Gunneridae</taxon>
        <taxon>Pentapetalae</taxon>
        <taxon>rosids</taxon>
        <taxon>malvids</taxon>
        <taxon>Sapindales</taxon>
        <taxon>Rutaceae</taxon>
        <taxon>Aurantioideae</taxon>
        <taxon>Citrus</taxon>
    </lineage>
</organism>
<accession>A0AAP0LZL3</accession>
<sequence length="84" mass="9403">MGHSLFPRETQQPWVSPSPNPAAAAHSLSLLNSIAVVGHSCCYLFANCWKFLIRMSDHAVIIEEDVALIVVRDEIDREDRASRL</sequence>
<dbReference type="AlphaFoldDB" id="A0AAP0LZL3"/>
<keyword evidence="3" id="KW-1185">Reference proteome</keyword>
<feature type="region of interest" description="Disordered" evidence="1">
    <location>
        <begin position="1"/>
        <end position="20"/>
    </location>
</feature>
<dbReference type="EMBL" id="JBCGBO010000007">
    <property type="protein sequence ID" value="KAK9186959.1"/>
    <property type="molecule type" value="Genomic_DNA"/>
</dbReference>
<evidence type="ECO:0000313" key="2">
    <source>
        <dbReference type="EMBL" id="KAK9186959.1"/>
    </source>
</evidence>
<name>A0AAP0LZL3_9ROSI</name>
<proteinExistence type="predicted"/>
<evidence type="ECO:0000256" key="1">
    <source>
        <dbReference type="SAM" id="MobiDB-lite"/>
    </source>
</evidence>
<gene>
    <name evidence="2" type="ORF">WN944_018348</name>
</gene>
<reference evidence="2 3" key="1">
    <citation type="submission" date="2024-05" db="EMBL/GenBank/DDBJ databases">
        <title>Haplotype-resolved chromosome-level genome assembly of Huyou (Citrus changshanensis).</title>
        <authorList>
            <person name="Miao C."/>
            <person name="Chen W."/>
            <person name="Wu Y."/>
            <person name="Wang L."/>
            <person name="Zhao S."/>
            <person name="Grierson D."/>
            <person name="Xu C."/>
            <person name="Chen K."/>
        </authorList>
    </citation>
    <scope>NUCLEOTIDE SEQUENCE [LARGE SCALE GENOMIC DNA]</scope>
    <source>
        <strain evidence="2">01-14</strain>
        <tissue evidence="2">Leaf</tissue>
    </source>
</reference>
<dbReference type="Proteomes" id="UP001428341">
    <property type="component" value="Unassembled WGS sequence"/>
</dbReference>
<protein>
    <submittedName>
        <fullName evidence="2">Uncharacterized protein</fullName>
    </submittedName>
</protein>